<keyword evidence="1" id="KW-0805">Transcription regulation</keyword>
<evidence type="ECO:0000259" key="4">
    <source>
        <dbReference type="PROSITE" id="PS50043"/>
    </source>
</evidence>
<dbReference type="SUPFAM" id="SSF46894">
    <property type="entry name" value="C-terminal effector domain of the bipartite response regulators"/>
    <property type="match status" value="1"/>
</dbReference>
<name>A0ABT6YIP4_9BACT</name>
<organism evidence="5 6">
    <name type="scientific">Flectobacillus longus</name>
    <dbReference type="NCBI Taxonomy" id="2984207"/>
    <lineage>
        <taxon>Bacteria</taxon>
        <taxon>Pseudomonadati</taxon>
        <taxon>Bacteroidota</taxon>
        <taxon>Cytophagia</taxon>
        <taxon>Cytophagales</taxon>
        <taxon>Flectobacillaceae</taxon>
        <taxon>Flectobacillus</taxon>
    </lineage>
</organism>
<dbReference type="InterPro" id="IPR036388">
    <property type="entry name" value="WH-like_DNA-bd_sf"/>
</dbReference>
<dbReference type="PRINTS" id="PR00038">
    <property type="entry name" value="HTHLUXR"/>
</dbReference>
<dbReference type="SMART" id="SM00421">
    <property type="entry name" value="HTH_LUXR"/>
    <property type="match status" value="1"/>
</dbReference>
<dbReference type="PANTHER" id="PTHR44688">
    <property type="entry name" value="DNA-BINDING TRANSCRIPTIONAL ACTIVATOR DEVR_DOSR"/>
    <property type="match status" value="1"/>
</dbReference>
<keyword evidence="2" id="KW-0238">DNA-binding</keyword>
<dbReference type="InterPro" id="IPR016032">
    <property type="entry name" value="Sig_transdc_resp-reg_C-effctor"/>
</dbReference>
<evidence type="ECO:0000256" key="2">
    <source>
        <dbReference type="ARBA" id="ARBA00023125"/>
    </source>
</evidence>
<evidence type="ECO:0000313" key="6">
    <source>
        <dbReference type="Proteomes" id="UP001236569"/>
    </source>
</evidence>
<dbReference type="EMBL" id="JASHID010000002">
    <property type="protein sequence ID" value="MDI9863459.1"/>
    <property type="molecule type" value="Genomic_DNA"/>
</dbReference>
<evidence type="ECO:0000256" key="1">
    <source>
        <dbReference type="ARBA" id="ARBA00023015"/>
    </source>
</evidence>
<evidence type="ECO:0000313" key="5">
    <source>
        <dbReference type="EMBL" id="MDI9863459.1"/>
    </source>
</evidence>
<gene>
    <name evidence="5" type="ORF">QM480_03930</name>
</gene>
<proteinExistence type="predicted"/>
<sequence length="208" mass="24140">MQIGIIDYNSSFREMLKKYLTQLNEVEEIITDYRIENFLKKIKDDKNISIIFIHEKIIRASSFGELQDIKNKFPKSRIVVISGGDTTDPVLNWIKKEIKFNILNALSEAHFIEIIERIRNENLKISPDLLLTMLKKVTKDSQIKNIGINIILTKRELEVMNNLLNGLTYNDISILLQISPHTVNDHVKKIYFKLNISSKGELLSLFIP</sequence>
<dbReference type="Gene3D" id="1.10.10.10">
    <property type="entry name" value="Winged helix-like DNA-binding domain superfamily/Winged helix DNA-binding domain"/>
    <property type="match status" value="1"/>
</dbReference>
<keyword evidence="3" id="KW-0804">Transcription</keyword>
<dbReference type="CDD" id="cd06170">
    <property type="entry name" value="LuxR_C_like"/>
    <property type="match status" value="1"/>
</dbReference>
<reference evidence="5 6" key="1">
    <citation type="submission" date="2023-05" db="EMBL/GenBank/DDBJ databases">
        <title>Novel species of genus Flectobacillus isolated from stream in China.</title>
        <authorList>
            <person name="Lu H."/>
        </authorList>
    </citation>
    <scope>NUCLEOTIDE SEQUENCE [LARGE SCALE GENOMIC DNA]</scope>
    <source>
        <strain evidence="5 6">DC10W</strain>
    </source>
</reference>
<protein>
    <submittedName>
        <fullName evidence="5">LuxR C-terminal-related transcriptional regulator</fullName>
    </submittedName>
</protein>
<keyword evidence="6" id="KW-1185">Reference proteome</keyword>
<evidence type="ECO:0000256" key="3">
    <source>
        <dbReference type="ARBA" id="ARBA00023163"/>
    </source>
</evidence>
<dbReference type="Proteomes" id="UP001236569">
    <property type="component" value="Unassembled WGS sequence"/>
</dbReference>
<dbReference type="PROSITE" id="PS50043">
    <property type="entry name" value="HTH_LUXR_2"/>
    <property type="match status" value="1"/>
</dbReference>
<dbReference type="Gene3D" id="3.40.50.2300">
    <property type="match status" value="1"/>
</dbReference>
<comment type="caution">
    <text evidence="5">The sequence shown here is derived from an EMBL/GenBank/DDBJ whole genome shotgun (WGS) entry which is preliminary data.</text>
</comment>
<feature type="domain" description="HTH luxR-type" evidence="4">
    <location>
        <begin position="145"/>
        <end position="208"/>
    </location>
</feature>
<accession>A0ABT6YIP4</accession>
<dbReference type="Pfam" id="PF00196">
    <property type="entry name" value="GerE"/>
    <property type="match status" value="1"/>
</dbReference>
<dbReference type="PANTHER" id="PTHR44688:SF16">
    <property type="entry name" value="DNA-BINDING TRANSCRIPTIONAL ACTIVATOR DEVR_DOSR"/>
    <property type="match status" value="1"/>
</dbReference>
<dbReference type="RefSeq" id="WP_283368756.1">
    <property type="nucleotide sequence ID" value="NZ_JASHID010000002.1"/>
</dbReference>
<dbReference type="InterPro" id="IPR000792">
    <property type="entry name" value="Tscrpt_reg_LuxR_C"/>
</dbReference>